<comment type="caution">
    <text evidence="2">The sequence shown here is derived from an EMBL/GenBank/DDBJ whole genome shotgun (WGS) entry which is preliminary data.</text>
</comment>
<evidence type="ECO:0000259" key="1">
    <source>
        <dbReference type="Pfam" id="PF21777"/>
    </source>
</evidence>
<dbReference type="Pfam" id="PF21777">
    <property type="entry name" value="SDR-like"/>
    <property type="match status" value="1"/>
</dbReference>
<gene>
    <name evidence="2" type="ORF">GCM10011349_28520</name>
</gene>
<dbReference type="InterPro" id="IPR048623">
    <property type="entry name" value="SDR-like_proteobact"/>
</dbReference>
<keyword evidence="3" id="KW-1185">Reference proteome</keyword>
<protein>
    <recommendedName>
        <fullName evidence="1">Short chain dehydrogenase-like proteobacteria domain-containing protein</fullName>
    </recommendedName>
</protein>
<proteinExistence type="predicted"/>
<evidence type="ECO:0000313" key="3">
    <source>
        <dbReference type="Proteomes" id="UP000605099"/>
    </source>
</evidence>
<feature type="domain" description="Short chain dehydrogenase-like proteobacteria" evidence="1">
    <location>
        <begin position="6"/>
        <end position="102"/>
    </location>
</feature>
<dbReference type="RefSeq" id="WP_188820528.1">
    <property type="nucleotide sequence ID" value="NZ_BMLK01000013.1"/>
</dbReference>
<sequence>MQDIFHVGPLSDDPLEAAADFHARLLPAVEATLGGGADPLTLVFLPADHAHRAWRLALVQSLARRFAPSRVNAVECSEAAALEAATRWLKSAGGVTGQLLPLNGTGAGPVLYQQG</sequence>
<dbReference type="Proteomes" id="UP000605099">
    <property type="component" value="Unassembled WGS sequence"/>
</dbReference>
<evidence type="ECO:0000313" key="2">
    <source>
        <dbReference type="EMBL" id="GGN53692.1"/>
    </source>
</evidence>
<organism evidence="2 3">
    <name type="scientific">Novosphingobium indicum</name>
    <dbReference type="NCBI Taxonomy" id="462949"/>
    <lineage>
        <taxon>Bacteria</taxon>
        <taxon>Pseudomonadati</taxon>
        <taxon>Pseudomonadota</taxon>
        <taxon>Alphaproteobacteria</taxon>
        <taxon>Sphingomonadales</taxon>
        <taxon>Sphingomonadaceae</taxon>
        <taxon>Novosphingobium</taxon>
    </lineage>
</organism>
<dbReference type="EMBL" id="BMLK01000013">
    <property type="protein sequence ID" value="GGN53692.1"/>
    <property type="molecule type" value="Genomic_DNA"/>
</dbReference>
<reference evidence="3" key="1">
    <citation type="journal article" date="2019" name="Int. J. Syst. Evol. Microbiol.">
        <title>The Global Catalogue of Microorganisms (GCM) 10K type strain sequencing project: providing services to taxonomists for standard genome sequencing and annotation.</title>
        <authorList>
            <consortium name="The Broad Institute Genomics Platform"/>
            <consortium name="The Broad Institute Genome Sequencing Center for Infectious Disease"/>
            <person name="Wu L."/>
            <person name="Ma J."/>
        </authorList>
    </citation>
    <scope>NUCLEOTIDE SEQUENCE [LARGE SCALE GENOMIC DNA]</scope>
    <source>
        <strain evidence="3">CGMCC 1.6784</strain>
    </source>
</reference>
<name>A0ABQ2JV28_9SPHN</name>
<accession>A0ABQ2JV28</accession>